<name>A0A150IU17_9EURY</name>
<reference evidence="1 2" key="1">
    <citation type="journal article" date="2016" name="ISME J.">
        <title>Chasing the elusive Euryarchaeota class WSA2: genomes reveal a uniquely fastidious methyl-reducing methanogen.</title>
        <authorList>
            <person name="Nobu M.K."/>
            <person name="Narihiro T."/>
            <person name="Kuroda K."/>
            <person name="Mei R."/>
            <person name="Liu W.T."/>
        </authorList>
    </citation>
    <scope>NUCLEOTIDE SEQUENCE [LARGE SCALE GENOMIC DNA]</scope>
    <source>
        <strain evidence="1">U1lsi0528_Bin055</strain>
    </source>
</reference>
<evidence type="ECO:0000313" key="2">
    <source>
        <dbReference type="Proteomes" id="UP000075398"/>
    </source>
</evidence>
<proteinExistence type="predicted"/>
<protein>
    <recommendedName>
        <fullName evidence="3">NPCBM-associated, NEW3 domain of alpha-galactosidase</fullName>
    </recommendedName>
</protein>
<comment type="caution">
    <text evidence="1">The sequence shown here is derived from an EMBL/GenBank/DDBJ whole genome shotgun (WGS) entry which is preliminary data.</text>
</comment>
<sequence length="125" mass="13670">MPESILYPGIDLERLNVPSTGINVISDGKVVSQLQIAPGTQSILVEVENRGFLTQTDVGVRFEGLPQGVTYSNSQLQKVKAHNIARYSITLTASPDVPEGTYQIRAVAYSRKGPRDRIDLTLSIE</sequence>
<dbReference type="Proteomes" id="UP000075398">
    <property type="component" value="Unassembled WGS sequence"/>
</dbReference>
<accession>A0A150IU17</accession>
<evidence type="ECO:0000313" key="1">
    <source>
        <dbReference type="EMBL" id="KYC48450.1"/>
    </source>
</evidence>
<dbReference type="AlphaFoldDB" id="A0A150IU17"/>
<gene>
    <name evidence="1" type="ORF">AMQ22_01868</name>
</gene>
<organism evidence="1 2">
    <name type="scientific">Candidatus Methanofastidiosum methylothiophilum</name>
    <dbReference type="NCBI Taxonomy" id="1705564"/>
    <lineage>
        <taxon>Archaea</taxon>
        <taxon>Methanobacteriati</taxon>
        <taxon>Methanobacteriota</taxon>
        <taxon>Stenosarchaea group</taxon>
        <taxon>Candidatus Methanofastidiosia</taxon>
        <taxon>Candidatus Methanofastidiosales</taxon>
        <taxon>Candidatus Methanofastidiosaceae</taxon>
        <taxon>Candidatus Methanofastidiosum</taxon>
    </lineage>
</organism>
<dbReference type="EMBL" id="LNGC01000131">
    <property type="protein sequence ID" value="KYC48450.1"/>
    <property type="molecule type" value="Genomic_DNA"/>
</dbReference>
<evidence type="ECO:0008006" key="3">
    <source>
        <dbReference type="Google" id="ProtNLM"/>
    </source>
</evidence>